<gene>
    <name evidence="1" type="ORF">MIN45_P0869</name>
</gene>
<dbReference type="KEGG" id="meiy:MIN45_P0869"/>
<name>A0AAU9C7U6_9GAMM</name>
<evidence type="ECO:0000313" key="1">
    <source>
        <dbReference type="EMBL" id="BCX88500.1"/>
    </source>
</evidence>
<evidence type="ECO:0000313" key="2">
    <source>
        <dbReference type="Proteomes" id="UP001321450"/>
    </source>
</evidence>
<proteinExistence type="predicted"/>
<protein>
    <submittedName>
        <fullName evidence="1">Uncharacterized protein</fullName>
    </submittedName>
</protein>
<dbReference type="RefSeq" id="WP_286293641.1">
    <property type="nucleotide sequence ID" value="NZ_AP024718.1"/>
</dbReference>
<dbReference type="EMBL" id="AP024718">
    <property type="protein sequence ID" value="BCX88500.1"/>
    <property type="molecule type" value="Genomic_DNA"/>
</dbReference>
<reference evidence="2" key="1">
    <citation type="journal article" date="2024" name="Int. J. Syst. Evol. Microbiol.">
        <title>Methylomarinovum tepidoasis sp. nov., a moderately thermophilic methanotroph of the family Methylothermaceae isolated from a deep-sea hydrothermal field.</title>
        <authorList>
            <person name="Hirayama H."/>
            <person name="Takaki Y."/>
            <person name="Abe M."/>
            <person name="Miyazaki M."/>
            <person name="Uematsu K."/>
            <person name="Matsui Y."/>
            <person name="Takai K."/>
        </authorList>
    </citation>
    <scope>NUCLEOTIDE SEQUENCE [LARGE SCALE GENOMIC DNA]</scope>
    <source>
        <strain evidence="2">IN45</strain>
    </source>
</reference>
<dbReference type="Proteomes" id="UP001321450">
    <property type="component" value="Chromosome"/>
</dbReference>
<sequence length="138" mass="14653">MSTTSTTRAPERPHISDAKAELASKLYRVSRDLAYMAADIEAAVDRLAGEGGTDAALAAAALIRRASDACDLASGSAPGDLVAFLHHLAYDLKMSCERLDDMTDRMPGRLGDLFDLLRLANRAAIEAATELAGEVCDE</sequence>
<organism evidence="1 2">
    <name type="scientific">Methylomarinovum tepidoasis</name>
    <dbReference type="NCBI Taxonomy" id="2840183"/>
    <lineage>
        <taxon>Bacteria</taxon>
        <taxon>Pseudomonadati</taxon>
        <taxon>Pseudomonadota</taxon>
        <taxon>Gammaproteobacteria</taxon>
        <taxon>Methylococcales</taxon>
        <taxon>Methylothermaceae</taxon>
        <taxon>Methylomarinovum</taxon>
    </lineage>
</organism>
<keyword evidence="2" id="KW-1185">Reference proteome</keyword>
<dbReference type="AlphaFoldDB" id="A0AAU9C7U6"/>
<accession>A0AAU9C7U6</accession>